<dbReference type="AlphaFoldDB" id="A0A1X2G9A4"/>
<comment type="cofactor">
    <cofactor evidence="2 7 8">
        <name>Mg(2+)</name>
        <dbReference type="ChEBI" id="CHEBI:18420"/>
    </cofactor>
</comment>
<keyword evidence="6 7" id="KW-0460">Magnesium</keyword>
<dbReference type="GO" id="GO:0046854">
    <property type="term" value="P:phosphatidylinositol phosphate biosynthetic process"/>
    <property type="evidence" value="ECO:0007669"/>
    <property type="project" value="InterPro"/>
</dbReference>
<evidence type="ECO:0000256" key="8">
    <source>
        <dbReference type="RuleBase" id="RU364068"/>
    </source>
</evidence>
<dbReference type="OrthoDB" id="10254945at2759"/>
<dbReference type="Proteomes" id="UP000242146">
    <property type="component" value="Unassembled WGS sequence"/>
</dbReference>
<dbReference type="InterPro" id="IPR020550">
    <property type="entry name" value="Inositol_monophosphatase_CS"/>
</dbReference>
<evidence type="ECO:0000256" key="2">
    <source>
        <dbReference type="ARBA" id="ARBA00001946"/>
    </source>
</evidence>
<evidence type="ECO:0000256" key="7">
    <source>
        <dbReference type="PIRSR" id="PIRSR600760-2"/>
    </source>
</evidence>
<dbReference type="GO" id="GO:0006021">
    <property type="term" value="P:inositol biosynthetic process"/>
    <property type="evidence" value="ECO:0007669"/>
    <property type="project" value="UniProtKB-UniPathway"/>
</dbReference>
<evidence type="ECO:0000256" key="4">
    <source>
        <dbReference type="ARBA" id="ARBA00022723"/>
    </source>
</evidence>
<dbReference type="Gene3D" id="3.30.540.10">
    <property type="entry name" value="Fructose-1,6-Bisphosphatase, subunit A, domain 1"/>
    <property type="match status" value="1"/>
</dbReference>
<feature type="non-terminal residue" evidence="9">
    <location>
        <position position="237"/>
    </location>
</feature>
<feature type="non-terminal residue" evidence="9">
    <location>
        <position position="1"/>
    </location>
</feature>
<dbReference type="FunFam" id="3.30.540.10:FF:000004">
    <property type="entry name" value="Inositol-1-monophosphatase"/>
    <property type="match status" value="1"/>
</dbReference>
<dbReference type="PRINTS" id="PR00377">
    <property type="entry name" value="IMPHPHTASES"/>
</dbReference>
<sequence length="237" mass="25498">LTFAIQLARDAGAIIGDAVTKRHHGDATHTDVKADNPSDIVTETDRAVEEYIKARLTIAYPDHKFIGEESSENTVFTDDPTWIVDPIDGTNNFVHGYPCVAVSIGLTMAKEPVVGVVFNPLTNELYSAGRGLGAYLNETQSLPLFKAPLKDLSQCVVGTEVGSDRSPQSIDKKLAFMHQLVKSRAQGGKQALSIRATGSAAINMCSVAKGCLDVYWEVGCWEWDVCASIVIVQEAGG</sequence>
<reference evidence="9 10" key="1">
    <citation type="submission" date="2016-07" db="EMBL/GenBank/DDBJ databases">
        <title>Pervasive Adenine N6-methylation of Active Genes in Fungi.</title>
        <authorList>
            <consortium name="DOE Joint Genome Institute"/>
            <person name="Mondo S.J."/>
            <person name="Dannebaum R.O."/>
            <person name="Kuo R.C."/>
            <person name="Labutti K."/>
            <person name="Haridas S."/>
            <person name="Kuo A."/>
            <person name="Salamov A."/>
            <person name="Ahrendt S.R."/>
            <person name="Lipzen A."/>
            <person name="Sullivan W."/>
            <person name="Andreopoulos W.B."/>
            <person name="Clum A."/>
            <person name="Lindquist E."/>
            <person name="Daum C."/>
            <person name="Ramamoorthy G.K."/>
            <person name="Gryganskyi A."/>
            <person name="Culley D."/>
            <person name="Magnuson J.K."/>
            <person name="James T.Y."/>
            <person name="O'Malley M.A."/>
            <person name="Stajich J.E."/>
            <person name="Spatafora J.W."/>
            <person name="Visel A."/>
            <person name="Grigoriev I.V."/>
        </authorList>
    </citation>
    <scope>NUCLEOTIDE SEQUENCE [LARGE SCALE GENOMIC DNA]</scope>
    <source>
        <strain evidence="9 10">NRRL 3301</strain>
    </source>
</reference>
<organism evidence="9 10">
    <name type="scientific">Hesseltinella vesiculosa</name>
    <dbReference type="NCBI Taxonomy" id="101127"/>
    <lineage>
        <taxon>Eukaryota</taxon>
        <taxon>Fungi</taxon>
        <taxon>Fungi incertae sedis</taxon>
        <taxon>Mucoromycota</taxon>
        <taxon>Mucoromycotina</taxon>
        <taxon>Mucoromycetes</taxon>
        <taxon>Mucorales</taxon>
        <taxon>Cunninghamellaceae</taxon>
        <taxon>Hesseltinella</taxon>
    </lineage>
</organism>
<dbReference type="STRING" id="101127.A0A1X2G9A4"/>
<feature type="binding site" evidence="7">
    <location>
        <position position="224"/>
    </location>
    <ligand>
        <name>Mg(2+)</name>
        <dbReference type="ChEBI" id="CHEBI:18420"/>
        <label>1</label>
        <note>catalytic</note>
    </ligand>
</feature>
<dbReference type="CDD" id="cd01639">
    <property type="entry name" value="IMPase"/>
    <property type="match status" value="1"/>
</dbReference>
<name>A0A1X2G9A4_9FUNG</name>
<dbReference type="InterPro" id="IPR000760">
    <property type="entry name" value="Inositol_monophosphatase-like"/>
</dbReference>
<comment type="pathway">
    <text evidence="8">Polyol metabolism; myo-inositol biosynthesis; myo-inositol from D-glucose 6-phosphate: step 2/2.</text>
</comment>
<keyword evidence="4 7" id="KW-0479">Metal-binding</keyword>
<evidence type="ECO:0000256" key="5">
    <source>
        <dbReference type="ARBA" id="ARBA00022801"/>
    </source>
</evidence>
<dbReference type="EMBL" id="MCGT01000030">
    <property type="protein sequence ID" value="ORX48304.1"/>
    <property type="molecule type" value="Genomic_DNA"/>
</dbReference>
<dbReference type="InterPro" id="IPR033942">
    <property type="entry name" value="IMPase"/>
</dbReference>
<feature type="binding site" evidence="7">
    <location>
        <position position="68"/>
    </location>
    <ligand>
        <name>Mg(2+)</name>
        <dbReference type="ChEBI" id="CHEBI:18420"/>
        <label>1</label>
        <note>catalytic</note>
    </ligand>
</feature>
<proteinExistence type="inferred from homology"/>
<keyword evidence="5 8" id="KW-0378">Hydrolase</keyword>
<feature type="binding site" evidence="7">
    <location>
        <position position="88"/>
    </location>
    <ligand>
        <name>Mg(2+)</name>
        <dbReference type="ChEBI" id="CHEBI:18420"/>
        <label>1</label>
        <note>catalytic</note>
    </ligand>
</feature>
<dbReference type="EC" id="3.1.3.25" evidence="8"/>
<evidence type="ECO:0000313" key="10">
    <source>
        <dbReference type="Proteomes" id="UP000242146"/>
    </source>
</evidence>
<dbReference type="UniPathway" id="UPA00823">
    <property type="reaction ID" value="UER00788"/>
</dbReference>
<comment type="caution">
    <text evidence="9">The sequence shown here is derived from an EMBL/GenBank/DDBJ whole genome shotgun (WGS) entry which is preliminary data.</text>
</comment>
<dbReference type="Pfam" id="PF00459">
    <property type="entry name" value="Inositol_P"/>
    <property type="match status" value="1"/>
</dbReference>
<dbReference type="PROSITE" id="PS00630">
    <property type="entry name" value="IMP_2"/>
    <property type="match status" value="1"/>
</dbReference>
<gene>
    <name evidence="9" type="ORF">DM01DRAFT_240736</name>
</gene>
<dbReference type="GO" id="GO:0046872">
    <property type="term" value="F:metal ion binding"/>
    <property type="evidence" value="ECO:0007669"/>
    <property type="project" value="UniProtKB-KW"/>
</dbReference>
<dbReference type="GO" id="GO:0007165">
    <property type="term" value="P:signal transduction"/>
    <property type="evidence" value="ECO:0007669"/>
    <property type="project" value="TreeGrafter"/>
</dbReference>
<accession>A0A1X2G9A4</accession>
<keyword evidence="10" id="KW-1185">Reference proteome</keyword>
<dbReference type="PANTHER" id="PTHR20854:SF4">
    <property type="entry name" value="INOSITOL-1-MONOPHOSPHATASE-RELATED"/>
    <property type="match status" value="1"/>
</dbReference>
<protein>
    <recommendedName>
        <fullName evidence="8">Inositol-1-monophosphatase</fullName>
        <ecNumber evidence="8">3.1.3.25</ecNumber>
    </recommendedName>
</protein>
<feature type="binding site" evidence="7">
    <location>
        <position position="87"/>
    </location>
    <ligand>
        <name>Mg(2+)</name>
        <dbReference type="ChEBI" id="CHEBI:18420"/>
        <label>1</label>
        <note>catalytic</note>
    </ligand>
</feature>
<evidence type="ECO:0000256" key="6">
    <source>
        <dbReference type="ARBA" id="ARBA00022842"/>
    </source>
</evidence>
<evidence type="ECO:0000313" key="9">
    <source>
        <dbReference type="EMBL" id="ORX48304.1"/>
    </source>
</evidence>
<feature type="binding site" evidence="7">
    <location>
        <position position="85"/>
    </location>
    <ligand>
        <name>Mg(2+)</name>
        <dbReference type="ChEBI" id="CHEBI:18420"/>
        <label>1</label>
        <note>catalytic</note>
    </ligand>
</feature>
<dbReference type="GO" id="GO:0008934">
    <property type="term" value="F:inositol monophosphate 1-phosphatase activity"/>
    <property type="evidence" value="ECO:0007669"/>
    <property type="project" value="InterPro"/>
</dbReference>
<dbReference type="SUPFAM" id="SSF56655">
    <property type="entry name" value="Carbohydrate phosphatase"/>
    <property type="match status" value="1"/>
</dbReference>
<dbReference type="PROSITE" id="PS00629">
    <property type="entry name" value="IMP_1"/>
    <property type="match status" value="1"/>
</dbReference>
<dbReference type="PANTHER" id="PTHR20854">
    <property type="entry name" value="INOSITOL MONOPHOSPHATASE"/>
    <property type="match status" value="1"/>
</dbReference>
<evidence type="ECO:0000256" key="1">
    <source>
        <dbReference type="ARBA" id="ARBA00001033"/>
    </source>
</evidence>
<evidence type="ECO:0000256" key="3">
    <source>
        <dbReference type="ARBA" id="ARBA00009759"/>
    </source>
</evidence>
<comment type="similarity">
    <text evidence="3 8">Belongs to the inositol monophosphatase superfamily.</text>
</comment>
<dbReference type="Gene3D" id="3.40.190.80">
    <property type="match status" value="1"/>
</dbReference>
<dbReference type="InterPro" id="IPR020583">
    <property type="entry name" value="Inositol_monoP_metal-BS"/>
</dbReference>
<comment type="catalytic activity">
    <reaction evidence="1 8">
        <text>a myo-inositol phosphate + H2O = myo-inositol + phosphate</text>
        <dbReference type="Rhea" id="RHEA:24056"/>
        <dbReference type="ChEBI" id="CHEBI:15377"/>
        <dbReference type="ChEBI" id="CHEBI:17268"/>
        <dbReference type="ChEBI" id="CHEBI:43474"/>
        <dbReference type="ChEBI" id="CHEBI:84139"/>
        <dbReference type="EC" id="3.1.3.25"/>
    </reaction>
</comment>